<feature type="compositionally biased region" description="Basic and acidic residues" evidence="1">
    <location>
        <begin position="180"/>
        <end position="189"/>
    </location>
</feature>
<sequence>MFKRARNVDDPSASSTPSPYKRVRLYANVSSPTRPQSSPASLFTPYNSSCAYSIPSDSPSNPFGLKRTLAALTLPREIGFSKHLALRFQLVYEDPKGKRTVRDSPLDLDGVHRIAQVPTNYTFRHLHKLILFLFATDARWSKPPGSTRPTRHRRSERLKAPFASAAAKGDAENAPLNRQAGRDKGKGKLGEPSVSCPRVSDHIPPEWPGHFFEVREDISLYRGGYKPGVIKPHAGKTCVRLSSVRDRKLFPDLYEQEHSSLYHATMLGSSSTSSTLDVLETGFEDDDDDDAGWRWEGEDDYTVRHVWPNGPELEKGIVYRHLPGVSVHITINTARVPPRKGIGNQPFVFRWRGSTRGAIRIAHLIPTDNRHADAPEPDATPEEIFEDEKDSDVQRLKRWNDRDAFSRFLTLEADRERALRRSTSSPFSPSTARPSMSANPFYSSPFRRAAHTASLPPSSPVSSPATLPHLSSASSRSAYTASSPLSQSSRRSSSVSLVGLALFELPLETPAPAHPALARRVARASRRLERLTRCGLADMSDGEESDEVLGDELFADEVDEGADEESERERAREVCEALRGKQWVGSVPEEEWDPFGEDEL</sequence>
<dbReference type="HOGENOM" id="CLU_019697_0_0_1"/>
<name>J4H2A6_9APHY</name>
<keyword evidence="3" id="KW-1185">Reference proteome</keyword>
<feature type="region of interest" description="Disordered" evidence="1">
    <location>
        <begin position="142"/>
        <end position="200"/>
    </location>
</feature>
<organism evidence="2 3">
    <name type="scientific">Fibroporia radiculosa</name>
    <dbReference type="NCBI Taxonomy" id="599839"/>
    <lineage>
        <taxon>Eukaryota</taxon>
        <taxon>Fungi</taxon>
        <taxon>Dikarya</taxon>
        <taxon>Basidiomycota</taxon>
        <taxon>Agaricomycotina</taxon>
        <taxon>Agaricomycetes</taxon>
        <taxon>Polyporales</taxon>
        <taxon>Fibroporiaceae</taxon>
        <taxon>Fibroporia</taxon>
    </lineage>
</organism>
<dbReference type="AlphaFoldDB" id="J4H2A6"/>
<dbReference type="RefSeq" id="XP_012180472.1">
    <property type="nucleotide sequence ID" value="XM_012325082.1"/>
</dbReference>
<dbReference type="InParanoid" id="J4H2A6"/>
<gene>
    <name evidence="2" type="ORF">FIBRA_03237</name>
</gene>
<evidence type="ECO:0000313" key="2">
    <source>
        <dbReference type="EMBL" id="CCM01189.1"/>
    </source>
</evidence>
<feature type="region of interest" description="Disordered" evidence="1">
    <location>
        <begin position="1"/>
        <end position="20"/>
    </location>
</feature>
<evidence type="ECO:0000256" key="1">
    <source>
        <dbReference type="SAM" id="MobiDB-lite"/>
    </source>
</evidence>
<feature type="compositionally biased region" description="Acidic residues" evidence="1">
    <location>
        <begin position="375"/>
        <end position="390"/>
    </location>
</feature>
<evidence type="ECO:0000313" key="3">
    <source>
        <dbReference type="Proteomes" id="UP000006352"/>
    </source>
</evidence>
<proteinExistence type="predicted"/>
<accession>J4H2A6</accession>
<feature type="region of interest" description="Disordered" evidence="1">
    <location>
        <begin position="367"/>
        <end position="393"/>
    </location>
</feature>
<protein>
    <submittedName>
        <fullName evidence="2">Uncharacterized protein</fullName>
    </submittedName>
</protein>
<dbReference type="OrthoDB" id="2940229at2759"/>
<dbReference type="EMBL" id="HE797023">
    <property type="protein sequence ID" value="CCM01189.1"/>
    <property type="molecule type" value="Genomic_DNA"/>
</dbReference>
<dbReference type="STRING" id="599839.J4H2A6"/>
<dbReference type="Proteomes" id="UP000006352">
    <property type="component" value="Unassembled WGS sequence"/>
</dbReference>
<feature type="compositionally biased region" description="Low complexity" evidence="1">
    <location>
        <begin position="421"/>
        <end position="435"/>
    </location>
</feature>
<dbReference type="GeneID" id="24096100"/>
<feature type="region of interest" description="Disordered" evidence="1">
    <location>
        <begin position="452"/>
        <end position="475"/>
    </location>
</feature>
<feature type="region of interest" description="Disordered" evidence="1">
    <location>
        <begin position="419"/>
        <end position="440"/>
    </location>
</feature>
<reference evidence="2 3" key="1">
    <citation type="journal article" date="2012" name="Appl. Environ. Microbiol.">
        <title>Short-read sequencing for genomic analysis of the brown rot fungus Fibroporia radiculosa.</title>
        <authorList>
            <person name="Tang J.D."/>
            <person name="Perkins A.D."/>
            <person name="Sonstegard T.S."/>
            <person name="Schroeder S.G."/>
            <person name="Burgess S.C."/>
            <person name="Diehl S.V."/>
        </authorList>
    </citation>
    <scope>NUCLEOTIDE SEQUENCE [LARGE SCALE GENOMIC DNA]</scope>
    <source>
        <strain evidence="2 3">TFFH 294</strain>
    </source>
</reference>